<evidence type="ECO:0000313" key="2">
    <source>
        <dbReference type="Proteomes" id="UP000238762"/>
    </source>
</evidence>
<sequence length="59" mass="6795">MKSEVRSQKSEVIIPLAKLKQDCLWVRIRSDFQLITQVASDKLDVLLGDWGHGDTERKI</sequence>
<organism evidence="1 2">
    <name type="scientific">Merismopedia glauca CCAP 1448/3</name>
    <dbReference type="NCBI Taxonomy" id="1296344"/>
    <lineage>
        <taxon>Bacteria</taxon>
        <taxon>Bacillati</taxon>
        <taxon>Cyanobacteriota</taxon>
        <taxon>Cyanophyceae</taxon>
        <taxon>Synechococcales</taxon>
        <taxon>Merismopediaceae</taxon>
        <taxon>Merismopedia</taxon>
    </lineage>
</organism>
<reference evidence="1 2" key="2">
    <citation type="submission" date="2018-03" db="EMBL/GenBank/DDBJ databases">
        <title>The ancient ancestry and fast evolution of plastids.</title>
        <authorList>
            <person name="Moore K.R."/>
            <person name="Magnabosco C."/>
            <person name="Momper L."/>
            <person name="Gold D.A."/>
            <person name="Bosak T."/>
            <person name="Fournier G.P."/>
        </authorList>
    </citation>
    <scope>NUCLEOTIDE SEQUENCE [LARGE SCALE GENOMIC DNA]</scope>
    <source>
        <strain evidence="1 2">CCAP 1448/3</strain>
    </source>
</reference>
<evidence type="ECO:0000313" key="1">
    <source>
        <dbReference type="EMBL" id="PSB03090.1"/>
    </source>
</evidence>
<proteinExistence type="predicted"/>
<keyword evidence="2" id="KW-1185">Reference proteome</keyword>
<comment type="caution">
    <text evidence="1">The sequence shown here is derived from an EMBL/GenBank/DDBJ whole genome shotgun (WGS) entry which is preliminary data.</text>
</comment>
<gene>
    <name evidence="1" type="ORF">C7B64_10155</name>
</gene>
<accession>A0A2T1C482</accession>
<dbReference type="Proteomes" id="UP000238762">
    <property type="component" value="Unassembled WGS sequence"/>
</dbReference>
<protein>
    <submittedName>
        <fullName evidence="1">Uncharacterized protein</fullName>
    </submittedName>
</protein>
<name>A0A2T1C482_9CYAN</name>
<dbReference type="AlphaFoldDB" id="A0A2T1C482"/>
<reference evidence="1 2" key="1">
    <citation type="submission" date="2018-02" db="EMBL/GenBank/DDBJ databases">
        <authorList>
            <person name="Cohen D.B."/>
            <person name="Kent A.D."/>
        </authorList>
    </citation>
    <scope>NUCLEOTIDE SEQUENCE [LARGE SCALE GENOMIC DNA]</scope>
    <source>
        <strain evidence="1 2">CCAP 1448/3</strain>
    </source>
</reference>
<dbReference type="EMBL" id="PVWJ01000041">
    <property type="protein sequence ID" value="PSB03090.1"/>
    <property type="molecule type" value="Genomic_DNA"/>
</dbReference>